<keyword evidence="1" id="KW-0472">Membrane</keyword>
<reference evidence="3" key="1">
    <citation type="submission" date="2017-09" db="EMBL/GenBank/DDBJ databases">
        <authorList>
            <person name="Varghese N."/>
            <person name="Submissions S."/>
        </authorList>
    </citation>
    <scope>NUCLEOTIDE SEQUENCE [LARGE SCALE GENOMIC DNA]</scope>
    <source>
        <strain evidence="3">DSM 44270</strain>
    </source>
</reference>
<accession>A0A286GJN3</accession>
<keyword evidence="1" id="KW-0812">Transmembrane</keyword>
<sequence length="185" mass="19817">MEARILGVTRPSRLPERRRLAVVFAIGAAWVWLVGWVAHALLGDDDWSWAETAARSATGGLTALAIAAVIPPRRLRAVQRPLAGAIHRGTLPRHLVGPDVWRDALDHHRSALWVWRWLFPVILGSGALVCAGAAFFVTGGGLAAALGLGFGLTAGAAACRFFAERRRAVLDDLAAQLDQRDVHAG</sequence>
<feature type="transmembrane region" description="Helical" evidence="1">
    <location>
        <begin position="53"/>
        <end position="70"/>
    </location>
</feature>
<feature type="transmembrane region" description="Helical" evidence="1">
    <location>
        <begin position="143"/>
        <end position="163"/>
    </location>
</feature>
<keyword evidence="3" id="KW-1185">Reference proteome</keyword>
<dbReference type="AlphaFoldDB" id="A0A286GJN3"/>
<organism evidence="2 3">
    <name type="scientific">Blastococcus haudaquaticus</name>
    <dbReference type="NCBI Taxonomy" id="1938745"/>
    <lineage>
        <taxon>Bacteria</taxon>
        <taxon>Bacillati</taxon>
        <taxon>Actinomycetota</taxon>
        <taxon>Actinomycetes</taxon>
        <taxon>Geodermatophilales</taxon>
        <taxon>Geodermatophilaceae</taxon>
        <taxon>Blastococcus</taxon>
    </lineage>
</organism>
<evidence type="ECO:0000313" key="2">
    <source>
        <dbReference type="EMBL" id="SOD95710.1"/>
    </source>
</evidence>
<feature type="transmembrane region" description="Helical" evidence="1">
    <location>
        <begin position="117"/>
        <end position="137"/>
    </location>
</feature>
<protein>
    <submittedName>
        <fullName evidence="2">Uncharacterized protein</fullName>
    </submittedName>
</protein>
<name>A0A286GJN3_9ACTN</name>
<gene>
    <name evidence="2" type="ORF">SAMN06272739_1307</name>
</gene>
<feature type="transmembrane region" description="Helical" evidence="1">
    <location>
        <begin position="20"/>
        <end position="41"/>
    </location>
</feature>
<dbReference type="Proteomes" id="UP000219482">
    <property type="component" value="Unassembled WGS sequence"/>
</dbReference>
<dbReference type="EMBL" id="OCNK01000001">
    <property type="protein sequence ID" value="SOD95710.1"/>
    <property type="molecule type" value="Genomic_DNA"/>
</dbReference>
<evidence type="ECO:0000313" key="3">
    <source>
        <dbReference type="Proteomes" id="UP000219482"/>
    </source>
</evidence>
<evidence type="ECO:0000256" key="1">
    <source>
        <dbReference type="SAM" id="Phobius"/>
    </source>
</evidence>
<keyword evidence="1" id="KW-1133">Transmembrane helix</keyword>
<proteinExistence type="predicted"/>